<feature type="compositionally biased region" description="Low complexity" evidence="1">
    <location>
        <begin position="110"/>
        <end position="140"/>
    </location>
</feature>
<feature type="compositionally biased region" description="Basic and acidic residues" evidence="1">
    <location>
        <begin position="393"/>
        <end position="407"/>
    </location>
</feature>
<feature type="compositionally biased region" description="Polar residues" evidence="1">
    <location>
        <begin position="75"/>
        <end position="95"/>
    </location>
</feature>
<dbReference type="InterPro" id="IPR003892">
    <property type="entry name" value="CUE"/>
</dbReference>
<gene>
    <name evidence="3" type="ORF">KVV02_003906</name>
</gene>
<evidence type="ECO:0000313" key="3">
    <source>
        <dbReference type="EMBL" id="KAG9320094.1"/>
    </source>
</evidence>
<feature type="region of interest" description="Disordered" evidence="1">
    <location>
        <begin position="357"/>
        <end position="471"/>
    </location>
</feature>
<feature type="compositionally biased region" description="Basic and acidic residues" evidence="1">
    <location>
        <begin position="39"/>
        <end position="50"/>
    </location>
</feature>
<accession>A0A9P8CVS7</accession>
<reference evidence="3" key="1">
    <citation type="submission" date="2021-07" db="EMBL/GenBank/DDBJ databases">
        <title>Draft genome of Mortierella alpina, strain LL118, isolated from an aspen leaf litter sample.</title>
        <authorList>
            <person name="Yang S."/>
            <person name="Vinatzer B.A."/>
        </authorList>
    </citation>
    <scope>NUCLEOTIDE SEQUENCE</scope>
    <source>
        <strain evidence="3">LL118</strain>
    </source>
</reference>
<dbReference type="SUPFAM" id="SSF46934">
    <property type="entry name" value="UBA-like"/>
    <property type="match status" value="1"/>
</dbReference>
<dbReference type="Pfam" id="PF02845">
    <property type="entry name" value="CUE"/>
    <property type="match status" value="1"/>
</dbReference>
<dbReference type="EMBL" id="JAIFTL010000329">
    <property type="protein sequence ID" value="KAG9320094.1"/>
    <property type="molecule type" value="Genomic_DNA"/>
</dbReference>
<evidence type="ECO:0000313" key="4">
    <source>
        <dbReference type="Proteomes" id="UP000717515"/>
    </source>
</evidence>
<dbReference type="GO" id="GO:0031624">
    <property type="term" value="F:ubiquitin conjugating enzyme binding"/>
    <property type="evidence" value="ECO:0007669"/>
    <property type="project" value="TreeGrafter"/>
</dbReference>
<dbReference type="PANTHER" id="PTHR16461">
    <property type="entry name" value="TOLL-INTERACTING PROTEIN"/>
    <property type="match status" value="1"/>
</dbReference>
<evidence type="ECO:0000259" key="2">
    <source>
        <dbReference type="PROSITE" id="PS51140"/>
    </source>
</evidence>
<name>A0A9P8CVS7_MORAP</name>
<dbReference type="PROSITE" id="PS51140">
    <property type="entry name" value="CUE"/>
    <property type="match status" value="1"/>
</dbReference>
<dbReference type="PANTHER" id="PTHR16461:SF5">
    <property type="entry name" value="TOLL-INTERACTING PROTEIN"/>
    <property type="match status" value="1"/>
</dbReference>
<feature type="region of interest" description="Disordered" evidence="1">
    <location>
        <begin position="196"/>
        <end position="226"/>
    </location>
</feature>
<dbReference type="Proteomes" id="UP000717515">
    <property type="component" value="Unassembled WGS sequence"/>
</dbReference>
<feature type="domain" description="CUE" evidence="2">
    <location>
        <begin position="149"/>
        <end position="192"/>
    </location>
</feature>
<feature type="compositionally biased region" description="Acidic residues" evidence="1">
    <location>
        <begin position="97"/>
        <end position="107"/>
    </location>
</feature>
<organism evidence="3 4">
    <name type="scientific">Mortierella alpina</name>
    <name type="common">Oleaginous fungus</name>
    <name type="synonym">Mortierella renispora</name>
    <dbReference type="NCBI Taxonomy" id="64518"/>
    <lineage>
        <taxon>Eukaryota</taxon>
        <taxon>Fungi</taxon>
        <taxon>Fungi incertae sedis</taxon>
        <taxon>Mucoromycota</taxon>
        <taxon>Mortierellomycotina</taxon>
        <taxon>Mortierellomycetes</taxon>
        <taxon>Mortierellales</taxon>
        <taxon>Mortierellaceae</taxon>
        <taxon>Mortierella</taxon>
    </lineage>
</organism>
<sequence length="471" mass="51658">MWDKRSRKAILSLLSYPHPLPYFSPFLNHIQPAMSSTPKDSKPKADDNRASSDLNILDDDSTTPTTKPATLDAPASSTLKAPGSPQVTNETTVLADNNDDDDDDDDLEVHPAVAPVVAHTEETPSTTTPPSTAAPDVTTTQTQSAPASEREAKLAILTEAFPTVDREVCEFVLESHRGNVEASINALLEISDPEFQPEPQQAAPAPVPAVPVRAPSSDAPPALPRRQEQDGLEHGVANMNLNQSQTRQEIDPILLASTSTPEQQLRADEDFARTLAAMDEYRALLSIFSNYAARDRQNVHNQPNQQQGNEGPSFATEIKELMDEELPKIKERFNVAADTTKKKVSEWYNQFKANRAEASQREAAQRAQQGNASQGQFNDSYRSGANNNGYSADEDRSREPIRFGSRLDEDEPLARNRVTPPLEGSTPALPARPYNVDGVRTAAATDAAPTDRRTTIEDELEFAMNTQPTRR</sequence>
<dbReference type="GO" id="GO:0005737">
    <property type="term" value="C:cytoplasm"/>
    <property type="evidence" value="ECO:0007669"/>
    <property type="project" value="TreeGrafter"/>
</dbReference>
<protein>
    <recommendedName>
        <fullName evidence="2">CUE domain-containing protein</fullName>
    </recommendedName>
</protein>
<evidence type="ECO:0000256" key="1">
    <source>
        <dbReference type="SAM" id="MobiDB-lite"/>
    </source>
</evidence>
<dbReference type="SMART" id="SM00546">
    <property type="entry name" value="CUE"/>
    <property type="match status" value="1"/>
</dbReference>
<dbReference type="GO" id="GO:0006511">
    <property type="term" value="P:ubiquitin-dependent protein catabolic process"/>
    <property type="evidence" value="ECO:0007669"/>
    <property type="project" value="TreeGrafter"/>
</dbReference>
<dbReference type="GO" id="GO:0043130">
    <property type="term" value="F:ubiquitin binding"/>
    <property type="evidence" value="ECO:0007669"/>
    <property type="project" value="InterPro"/>
</dbReference>
<dbReference type="InterPro" id="IPR009060">
    <property type="entry name" value="UBA-like_sf"/>
</dbReference>
<feature type="region of interest" description="Disordered" evidence="1">
    <location>
        <begin position="29"/>
        <end position="149"/>
    </location>
</feature>
<dbReference type="Gene3D" id="1.10.8.10">
    <property type="entry name" value="DNA helicase RuvA subunit, C-terminal domain"/>
    <property type="match status" value="1"/>
</dbReference>
<dbReference type="AlphaFoldDB" id="A0A9P8CVS7"/>
<proteinExistence type="predicted"/>
<comment type="caution">
    <text evidence="3">The sequence shown here is derived from an EMBL/GenBank/DDBJ whole genome shotgun (WGS) entry which is preliminary data.</text>
</comment>
<feature type="compositionally biased region" description="Polar residues" evidence="1">
    <location>
        <begin position="373"/>
        <end position="390"/>
    </location>
</feature>
<dbReference type="CDD" id="cd14279">
    <property type="entry name" value="CUE"/>
    <property type="match status" value="1"/>
</dbReference>
<feature type="compositionally biased region" description="Low complexity" evidence="1">
    <location>
        <begin position="196"/>
        <end position="220"/>
    </location>
</feature>